<sequence length="633" mass="67193">MAAWGKSGGAWADQTDVEADEAAAPVAAAPTAWVVGKAKEEDFPDLAAAAKVKETRKEKKKKAAKQTLSLNDFLKSVPGGPALGSAGRRAGDIDILSLPTAPRPRAEGEERSDRPIGGGFGTYGGSRDGPKRYGDEEGRPRRDEEDMGPSRAEMSDNWGADRKPAAFGGADDRGRGGFGGGGYRDGGSGGFRDREGGSGFRSRSRDAFPDAGPSRADEVDDWGKTKAFVPSSGGGSRSGGGFEDRPRGGAGGGGFRDRSPPAFREPSRADTEDRWSRSAGADFKPTAFEDRPRREYDDRAAPRRGFGFGDRPGSRDGSRDARAHSRGRELSQDRQWRRADAAPAGGASRSPARGRPRLNLAPRSAAVPAPSDAAAAPKSSVFGAARPREEVLREQGRDAVKEDQALEHEAVDRPETAEEKALRQAIADLQIRVEAGEADAEFEGKEAEVAAVPTPSKEEAGDGKQGSAAGDEPASKEEQEGKEEAGKQETSKEEEEEEEGSPPKTVAQALSELESRLAALQAQLDDGARYKRAATQREHSRDGAPRGRAASPGGESGWRRGGDSANGGGSAPRAFRDDRPARPAGSGGGEGQEDRPSRGRAHEERGADRGAERGRRDNFPPRDRESSRDKPRW</sequence>
<keyword evidence="3" id="KW-1185">Reference proteome</keyword>
<feature type="compositionally biased region" description="Gly residues" evidence="1">
    <location>
        <begin position="232"/>
        <end position="241"/>
    </location>
</feature>
<protein>
    <recommendedName>
        <fullName evidence="4">Eukaryotic translation initiation factor 4B</fullName>
    </recommendedName>
</protein>
<feature type="compositionally biased region" description="Basic and acidic residues" evidence="1">
    <location>
        <begin position="159"/>
        <end position="175"/>
    </location>
</feature>
<dbReference type="GO" id="GO:0003743">
    <property type="term" value="F:translation initiation factor activity"/>
    <property type="evidence" value="ECO:0007669"/>
    <property type="project" value="InterPro"/>
</dbReference>
<dbReference type="PANTHER" id="PTHR32091">
    <property type="entry name" value="EUKARYOTIC TRANSLATION INITIATION FACTOR 4B"/>
    <property type="match status" value="1"/>
</dbReference>
<feature type="region of interest" description="Disordered" evidence="1">
    <location>
        <begin position="1"/>
        <end position="26"/>
    </location>
</feature>
<name>A0A9D4Z167_CHLVU</name>
<dbReference type="OrthoDB" id="514137at2759"/>
<feature type="compositionally biased region" description="Basic and acidic residues" evidence="1">
    <location>
        <begin position="104"/>
        <end position="114"/>
    </location>
</feature>
<reference evidence="2" key="2">
    <citation type="submission" date="2020-11" db="EMBL/GenBank/DDBJ databases">
        <authorList>
            <person name="Cecchin M."/>
            <person name="Marcolungo L."/>
            <person name="Rossato M."/>
            <person name="Girolomoni L."/>
            <person name="Cosentino E."/>
            <person name="Cuine S."/>
            <person name="Li-Beisson Y."/>
            <person name="Delledonne M."/>
            <person name="Ballottari M."/>
        </authorList>
    </citation>
    <scope>NUCLEOTIDE SEQUENCE</scope>
    <source>
        <strain evidence="2">211/11P</strain>
        <tissue evidence="2">Whole cell</tissue>
    </source>
</reference>
<feature type="compositionally biased region" description="Basic and acidic residues" evidence="1">
    <location>
        <begin position="215"/>
        <end position="224"/>
    </location>
</feature>
<feature type="region of interest" description="Disordered" evidence="1">
    <location>
        <begin position="55"/>
        <end position="421"/>
    </location>
</feature>
<evidence type="ECO:0000256" key="1">
    <source>
        <dbReference type="SAM" id="MobiDB-lite"/>
    </source>
</evidence>
<feature type="compositionally biased region" description="Basic and acidic residues" evidence="1">
    <location>
        <begin position="592"/>
        <end position="633"/>
    </location>
</feature>
<evidence type="ECO:0000313" key="2">
    <source>
        <dbReference type="EMBL" id="KAI3436861.1"/>
    </source>
</evidence>
<feature type="compositionally biased region" description="Gly residues" evidence="1">
    <location>
        <begin position="176"/>
        <end position="190"/>
    </location>
</feature>
<feature type="compositionally biased region" description="Low complexity" evidence="1">
    <location>
        <begin position="507"/>
        <end position="525"/>
    </location>
</feature>
<dbReference type="PANTHER" id="PTHR32091:SF20">
    <property type="entry name" value="EUKARYOTIC TRANSLATION INITIATION FACTOR 4B1"/>
    <property type="match status" value="1"/>
</dbReference>
<organism evidence="2 3">
    <name type="scientific">Chlorella vulgaris</name>
    <name type="common">Green alga</name>
    <dbReference type="NCBI Taxonomy" id="3077"/>
    <lineage>
        <taxon>Eukaryota</taxon>
        <taxon>Viridiplantae</taxon>
        <taxon>Chlorophyta</taxon>
        <taxon>core chlorophytes</taxon>
        <taxon>Trebouxiophyceae</taxon>
        <taxon>Chlorellales</taxon>
        <taxon>Chlorellaceae</taxon>
        <taxon>Chlorella clade</taxon>
        <taxon>Chlorella</taxon>
    </lineage>
</organism>
<dbReference type="Proteomes" id="UP001055712">
    <property type="component" value="Unassembled WGS sequence"/>
</dbReference>
<dbReference type="EMBL" id="SIDB01000002">
    <property type="protein sequence ID" value="KAI3436861.1"/>
    <property type="molecule type" value="Genomic_DNA"/>
</dbReference>
<feature type="compositionally biased region" description="Basic and acidic residues" evidence="1">
    <location>
        <begin position="287"/>
        <end position="301"/>
    </location>
</feature>
<feature type="compositionally biased region" description="Basic and acidic residues" evidence="1">
    <location>
        <begin position="255"/>
        <end position="276"/>
    </location>
</feature>
<feature type="compositionally biased region" description="Low complexity" evidence="1">
    <location>
        <begin position="361"/>
        <end position="380"/>
    </location>
</feature>
<accession>A0A9D4Z167</accession>
<dbReference type="AlphaFoldDB" id="A0A9D4Z167"/>
<dbReference type="GO" id="GO:0003729">
    <property type="term" value="F:mRNA binding"/>
    <property type="evidence" value="ECO:0007669"/>
    <property type="project" value="TreeGrafter"/>
</dbReference>
<feature type="compositionally biased region" description="Basic and acidic residues" evidence="1">
    <location>
        <begin position="312"/>
        <end position="340"/>
    </location>
</feature>
<feature type="compositionally biased region" description="Basic and acidic residues" evidence="1">
    <location>
        <begin position="473"/>
        <end position="491"/>
    </location>
</feature>
<comment type="caution">
    <text evidence="2">The sequence shown here is derived from an EMBL/GenBank/DDBJ whole genome shotgun (WGS) entry which is preliminary data.</text>
</comment>
<dbReference type="InterPro" id="IPR010433">
    <property type="entry name" value="EIF-4B_pln"/>
</dbReference>
<feature type="compositionally biased region" description="Low complexity" evidence="1">
    <location>
        <begin position="341"/>
        <end position="353"/>
    </location>
</feature>
<feature type="compositionally biased region" description="Gly residues" evidence="1">
    <location>
        <begin position="116"/>
        <end position="127"/>
    </location>
</feature>
<evidence type="ECO:0000313" key="3">
    <source>
        <dbReference type="Proteomes" id="UP001055712"/>
    </source>
</evidence>
<gene>
    <name evidence="2" type="ORF">D9Q98_006271</name>
</gene>
<feature type="compositionally biased region" description="Basic and acidic residues" evidence="1">
    <location>
        <begin position="128"/>
        <end position="144"/>
    </location>
</feature>
<feature type="compositionally biased region" description="Basic and acidic residues" evidence="1">
    <location>
        <begin position="535"/>
        <end position="545"/>
    </location>
</feature>
<dbReference type="Pfam" id="PF06273">
    <property type="entry name" value="eIF-4B"/>
    <property type="match status" value="2"/>
</dbReference>
<proteinExistence type="predicted"/>
<reference evidence="2" key="1">
    <citation type="journal article" date="2019" name="Plant J.">
        <title>Chlorella vulgaris genome assembly and annotation reveals the molecular basis for metabolic acclimation to high light conditions.</title>
        <authorList>
            <person name="Cecchin M."/>
            <person name="Marcolungo L."/>
            <person name="Rossato M."/>
            <person name="Girolomoni L."/>
            <person name="Cosentino E."/>
            <person name="Cuine S."/>
            <person name="Li-Beisson Y."/>
            <person name="Delledonne M."/>
            <person name="Ballottari M."/>
        </authorList>
    </citation>
    <scope>NUCLEOTIDE SEQUENCE</scope>
    <source>
        <strain evidence="2">211/11P</strain>
    </source>
</reference>
<evidence type="ECO:0008006" key="4">
    <source>
        <dbReference type="Google" id="ProtNLM"/>
    </source>
</evidence>
<feature type="region of interest" description="Disordered" evidence="1">
    <location>
        <begin position="437"/>
        <end position="633"/>
    </location>
</feature>
<feature type="compositionally biased region" description="Basic and acidic residues" evidence="1">
    <location>
        <begin position="386"/>
        <end position="421"/>
    </location>
</feature>